<name>A0ABP8A2D8_9MICO</name>
<evidence type="ECO:0000313" key="1">
    <source>
        <dbReference type="EMBL" id="GAA4176000.1"/>
    </source>
</evidence>
<protein>
    <submittedName>
        <fullName evidence="1">Uncharacterized protein</fullName>
    </submittedName>
</protein>
<sequence>MTIYVCFRHRHLQPCPDCQPKAEVIDFPTPDFIPTAPDREYFRHNFAETKRWIEDDHAR</sequence>
<dbReference type="EMBL" id="BAABBW010000003">
    <property type="protein sequence ID" value="GAA4176000.1"/>
    <property type="molecule type" value="Genomic_DNA"/>
</dbReference>
<proteinExistence type="predicted"/>
<dbReference type="RefSeq" id="WP_344754369.1">
    <property type="nucleotide sequence ID" value="NZ_BAABBW010000003.1"/>
</dbReference>
<keyword evidence="2" id="KW-1185">Reference proteome</keyword>
<reference evidence="2" key="1">
    <citation type="journal article" date="2019" name="Int. J. Syst. Evol. Microbiol.">
        <title>The Global Catalogue of Microorganisms (GCM) 10K type strain sequencing project: providing services to taxonomists for standard genome sequencing and annotation.</title>
        <authorList>
            <consortium name="The Broad Institute Genomics Platform"/>
            <consortium name="The Broad Institute Genome Sequencing Center for Infectious Disease"/>
            <person name="Wu L."/>
            <person name="Ma J."/>
        </authorList>
    </citation>
    <scope>NUCLEOTIDE SEQUENCE [LARGE SCALE GENOMIC DNA]</scope>
    <source>
        <strain evidence="2">JCM 17591</strain>
    </source>
</reference>
<dbReference type="Proteomes" id="UP001501079">
    <property type="component" value="Unassembled WGS sequence"/>
</dbReference>
<organism evidence="1 2">
    <name type="scientific">Gryllotalpicola koreensis</name>
    <dbReference type="NCBI Taxonomy" id="993086"/>
    <lineage>
        <taxon>Bacteria</taxon>
        <taxon>Bacillati</taxon>
        <taxon>Actinomycetota</taxon>
        <taxon>Actinomycetes</taxon>
        <taxon>Micrococcales</taxon>
        <taxon>Microbacteriaceae</taxon>
        <taxon>Gryllotalpicola</taxon>
    </lineage>
</organism>
<gene>
    <name evidence="1" type="ORF">GCM10022287_22490</name>
</gene>
<evidence type="ECO:0000313" key="2">
    <source>
        <dbReference type="Proteomes" id="UP001501079"/>
    </source>
</evidence>
<comment type="caution">
    <text evidence="1">The sequence shown here is derived from an EMBL/GenBank/DDBJ whole genome shotgun (WGS) entry which is preliminary data.</text>
</comment>
<accession>A0ABP8A2D8</accession>